<dbReference type="AlphaFoldDB" id="M2R2X2"/>
<dbReference type="HOGENOM" id="CLU_1092157_0_0_1"/>
<keyword evidence="3" id="KW-1185">Reference proteome</keyword>
<protein>
    <submittedName>
        <fullName evidence="2">Uncharacterized protein</fullName>
    </submittedName>
</protein>
<evidence type="ECO:0000256" key="1">
    <source>
        <dbReference type="SAM" id="MobiDB-lite"/>
    </source>
</evidence>
<feature type="region of interest" description="Disordered" evidence="1">
    <location>
        <begin position="40"/>
        <end position="89"/>
    </location>
</feature>
<sequence length="255" mass="27757">MFLSSSRKGKAPAAPVAVDIVPDTKGRRFSLPVFSRKYPSNPKRASLPYGPTSSASDGMTSHGPFGSVATSRSSATSRRTSYTRATSPLSAASEEAAAPVLEVDESGLPTYFSATYPTKPVAYQFLQVSPFAMTITCSDEDIPGTGKYHVSIGLNVWMPSSSVTTIKRNGEDGPFVARLELGITTDQATVTTVNYTRPVKDVLYRKSTFSSSRLYYIDECNAIKWRLGESVWQAHHGLTHLATFTPTFPRKLILQ</sequence>
<organism evidence="2 3">
    <name type="scientific">Ceriporiopsis subvermispora (strain B)</name>
    <name type="common">White-rot fungus</name>
    <name type="synonym">Gelatoporia subvermispora</name>
    <dbReference type="NCBI Taxonomy" id="914234"/>
    <lineage>
        <taxon>Eukaryota</taxon>
        <taxon>Fungi</taxon>
        <taxon>Dikarya</taxon>
        <taxon>Basidiomycota</taxon>
        <taxon>Agaricomycotina</taxon>
        <taxon>Agaricomycetes</taxon>
        <taxon>Polyporales</taxon>
        <taxon>Gelatoporiaceae</taxon>
        <taxon>Gelatoporia</taxon>
    </lineage>
</organism>
<feature type="compositionally biased region" description="Low complexity" evidence="1">
    <location>
        <begin position="69"/>
        <end position="89"/>
    </location>
</feature>
<reference evidence="2 3" key="1">
    <citation type="journal article" date="2012" name="Proc. Natl. Acad. Sci. U.S.A.">
        <title>Comparative genomics of Ceriporiopsis subvermispora and Phanerochaete chrysosporium provide insight into selective ligninolysis.</title>
        <authorList>
            <person name="Fernandez-Fueyo E."/>
            <person name="Ruiz-Duenas F.J."/>
            <person name="Ferreira P."/>
            <person name="Floudas D."/>
            <person name="Hibbett D.S."/>
            <person name="Canessa P."/>
            <person name="Larrondo L.F."/>
            <person name="James T.Y."/>
            <person name="Seelenfreund D."/>
            <person name="Lobos S."/>
            <person name="Polanco R."/>
            <person name="Tello M."/>
            <person name="Honda Y."/>
            <person name="Watanabe T."/>
            <person name="Watanabe T."/>
            <person name="Ryu J.S."/>
            <person name="Kubicek C.P."/>
            <person name="Schmoll M."/>
            <person name="Gaskell J."/>
            <person name="Hammel K.E."/>
            <person name="St John F.J."/>
            <person name="Vanden Wymelenberg A."/>
            <person name="Sabat G."/>
            <person name="Splinter BonDurant S."/>
            <person name="Syed K."/>
            <person name="Yadav J.S."/>
            <person name="Doddapaneni H."/>
            <person name="Subramanian V."/>
            <person name="Lavin J.L."/>
            <person name="Oguiza J.A."/>
            <person name="Perez G."/>
            <person name="Pisabarro A.G."/>
            <person name="Ramirez L."/>
            <person name="Santoyo F."/>
            <person name="Master E."/>
            <person name="Coutinho P.M."/>
            <person name="Henrissat B."/>
            <person name="Lombard V."/>
            <person name="Magnuson J.K."/>
            <person name="Kuees U."/>
            <person name="Hori C."/>
            <person name="Igarashi K."/>
            <person name="Samejima M."/>
            <person name="Held B.W."/>
            <person name="Barry K.W."/>
            <person name="LaButti K.M."/>
            <person name="Lapidus A."/>
            <person name="Lindquist E.A."/>
            <person name="Lucas S.M."/>
            <person name="Riley R."/>
            <person name="Salamov A.A."/>
            <person name="Hoffmeister D."/>
            <person name="Schwenk D."/>
            <person name="Hadar Y."/>
            <person name="Yarden O."/>
            <person name="de Vries R.P."/>
            <person name="Wiebenga A."/>
            <person name="Stenlid J."/>
            <person name="Eastwood D."/>
            <person name="Grigoriev I.V."/>
            <person name="Berka R.M."/>
            <person name="Blanchette R.A."/>
            <person name="Kersten P."/>
            <person name="Martinez A.T."/>
            <person name="Vicuna R."/>
            <person name="Cullen D."/>
        </authorList>
    </citation>
    <scope>NUCLEOTIDE SEQUENCE [LARGE SCALE GENOMIC DNA]</scope>
    <source>
        <strain evidence="2 3">B</strain>
    </source>
</reference>
<dbReference type="Proteomes" id="UP000016930">
    <property type="component" value="Unassembled WGS sequence"/>
</dbReference>
<gene>
    <name evidence="2" type="ORF">CERSUDRAFT_126710</name>
</gene>
<dbReference type="OrthoDB" id="3174721at2759"/>
<name>M2R2X2_CERS8</name>
<feature type="non-terminal residue" evidence="2">
    <location>
        <position position="1"/>
    </location>
</feature>
<accession>M2R2X2</accession>
<evidence type="ECO:0000313" key="2">
    <source>
        <dbReference type="EMBL" id="EMD32602.1"/>
    </source>
</evidence>
<evidence type="ECO:0000313" key="3">
    <source>
        <dbReference type="Proteomes" id="UP000016930"/>
    </source>
</evidence>
<proteinExistence type="predicted"/>
<dbReference type="EMBL" id="KB445810">
    <property type="protein sequence ID" value="EMD32602.1"/>
    <property type="molecule type" value="Genomic_DNA"/>
</dbReference>